<dbReference type="SUPFAM" id="SSF103473">
    <property type="entry name" value="MFS general substrate transporter"/>
    <property type="match status" value="1"/>
</dbReference>
<keyword evidence="3" id="KW-0813">Transport</keyword>
<comment type="subcellular location">
    <subcellularLocation>
        <location evidence="1">Membrane</location>
        <topology evidence="1">Multi-pass membrane protein</topology>
    </subcellularLocation>
</comment>
<dbReference type="PROSITE" id="PS50850">
    <property type="entry name" value="MFS"/>
    <property type="match status" value="1"/>
</dbReference>
<proteinExistence type="inferred from homology"/>
<evidence type="ECO:0000259" key="8">
    <source>
        <dbReference type="PROSITE" id="PS50850"/>
    </source>
</evidence>
<dbReference type="Proteomes" id="UP000299102">
    <property type="component" value="Unassembled WGS sequence"/>
</dbReference>
<evidence type="ECO:0000313" key="10">
    <source>
        <dbReference type="Proteomes" id="UP000299102"/>
    </source>
</evidence>
<dbReference type="STRING" id="151549.A0A4C1X7R9"/>
<evidence type="ECO:0000256" key="4">
    <source>
        <dbReference type="ARBA" id="ARBA00022692"/>
    </source>
</evidence>
<dbReference type="OrthoDB" id="3936150at2759"/>
<name>A0A4C1X7R9_EUMVA</name>
<evidence type="ECO:0000256" key="7">
    <source>
        <dbReference type="SAM" id="Phobius"/>
    </source>
</evidence>
<reference evidence="9 10" key="1">
    <citation type="journal article" date="2019" name="Commun. Biol.">
        <title>The bagworm genome reveals a unique fibroin gene that provides high tensile strength.</title>
        <authorList>
            <person name="Kono N."/>
            <person name="Nakamura H."/>
            <person name="Ohtoshi R."/>
            <person name="Tomita M."/>
            <person name="Numata K."/>
            <person name="Arakawa K."/>
        </authorList>
    </citation>
    <scope>NUCLEOTIDE SEQUENCE [LARGE SCALE GENOMIC DNA]</scope>
</reference>
<keyword evidence="10" id="KW-1185">Reference proteome</keyword>
<feature type="transmembrane region" description="Helical" evidence="7">
    <location>
        <begin position="327"/>
        <end position="350"/>
    </location>
</feature>
<evidence type="ECO:0000256" key="1">
    <source>
        <dbReference type="ARBA" id="ARBA00004141"/>
    </source>
</evidence>
<accession>A0A4C1X7R9</accession>
<keyword evidence="4 7" id="KW-0812">Transmembrane</keyword>
<keyword evidence="5 7" id="KW-1133">Transmembrane helix</keyword>
<evidence type="ECO:0000256" key="6">
    <source>
        <dbReference type="ARBA" id="ARBA00023136"/>
    </source>
</evidence>
<feature type="transmembrane region" description="Helical" evidence="7">
    <location>
        <begin position="229"/>
        <end position="255"/>
    </location>
</feature>
<evidence type="ECO:0000256" key="2">
    <source>
        <dbReference type="ARBA" id="ARBA00008335"/>
    </source>
</evidence>
<dbReference type="GO" id="GO:0022857">
    <property type="term" value="F:transmembrane transporter activity"/>
    <property type="evidence" value="ECO:0007669"/>
    <property type="project" value="InterPro"/>
</dbReference>
<evidence type="ECO:0000313" key="9">
    <source>
        <dbReference type="EMBL" id="GBP59831.1"/>
    </source>
</evidence>
<comment type="caution">
    <text evidence="9">The sequence shown here is derived from an EMBL/GenBank/DDBJ whole genome shotgun (WGS) entry which is preliminary data.</text>
</comment>
<feature type="transmembrane region" description="Helical" evidence="7">
    <location>
        <begin position="511"/>
        <end position="531"/>
    </location>
</feature>
<feature type="transmembrane region" description="Helical" evidence="7">
    <location>
        <begin position="448"/>
        <end position="472"/>
    </location>
</feature>
<dbReference type="InterPro" id="IPR036259">
    <property type="entry name" value="MFS_trans_sf"/>
</dbReference>
<feature type="domain" description="Major facilitator superfamily (MFS) profile" evidence="8">
    <location>
        <begin position="69"/>
        <end position="536"/>
    </location>
</feature>
<feature type="transmembrane region" description="Helical" evidence="7">
    <location>
        <begin position="136"/>
        <end position="155"/>
    </location>
</feature>
<evidence type="ECO:0000256" key="5">
    <source>
        <dbReference type="ARBA" id="ARBA00022989"/>
    </source>
</evidence>
<feature type="transmembrane region" description="Helical" evidence="7">
    <location>
        <begin position="194"/>
        <end position="217"/>
    </location>
</feature>
<dbReference type="AlphaFoldDB" id="A0A4C1X7R9"/>
<comment type="similarity">
    <text evidence="2">Belongs to the major facilitator superfamily.</text>
</comment>
<feature type="transmembrane region" description="Helical" evidence="7">
    <location>
        <begin position="161"/>
        <end position="182"/>
    </location>
</feature>
<dbReference type="GO" id="GO:0016020">
    <property type="term" value="C:membrane"/>
    <property type="evidence" value="ECO:0007669"/>
    <property type="project" value="UniProtKB-SubCell"/>
</dbReference>
<sequence>MGKTENDAEAASDAETRSACAEEIPHDHLYKVTGLSSTKLEKLAEESEPEAADFEAAISATGYGKFNILLMLSAFPAFWSSVSVTSSVSYIFTRAKCDMQLSLLNMGTITAITYGGMISSALLWGFLSDTLGRRRIMIWGFFCSGLVELTAALSQNFSMLLVTRFLAGFLFNGPFAVLLSYIAELHRTELRARVILYTSLFYTIAHSTLPLLAWAVLTKAWEFKIYGKFVIHAWNVFLVTTALMPMLSCLAFAALPESPKFLMSRGRNEEAMAVFKRMYSENTGNPPDQYPVRKLFAEKTVELARGVAALRGGVRQMAPMVRAPHGLWLLLMCLILIGLMFGSNTLRLWFPQLVAMIGAEDGGSLCTAIAPVNIHPVVPEEVETCKPIETNMMTYLQSVVVGTGSVLSYGIGGLLVNCCGKKLVAGVCIVACAAVVIVLPLLGSGSSAVVGLVTTALALTSLADASLSSIMVDLFPTSMRVMALATFLMSGRMGTIIGTVAFPALLSFGCFPPFIVISTILLTCAAACVLIPNTNMKKLE</sequence>
<dbReference type="PANTHER" id="PTHR23511:SF36">
    <property type="entry name" value="EG:BACR7A4.13 PROTEIN-RELATED"/>
    <property type="match status" value="1"/>
</dbReference>
<keyword evidence="6 7" id="KW-0472">Membrane</keyword>
<feature type="transmembrane region" description="Helical" evidence="7">
    <location>
        <begin position="68"/>
        <end position="92"/>
    </location>
</feature>
<feature type="transmembrane region" description="Helical" evidence="7">
    <location>
        <begin position="484"/>
        <end position="505"/>
    </location>
</feature>
<dbReference type="EMBL" id="BGZK01000772">
    <property type="protein sequence ID" value="GBP59831.1"/>
    <property type="molecule type" value="Genomic_DNA"/>
</dbReference>
<feature type="transmembrane region" description="Helical" evidence="7">
    <location>
        <begin position="395"/>
        <end position="416"/>
    </location>
</feature>
<protein>
    <submittedName>
        <fullName evidence="9">Synaptic vesicle glycoprotein 2C</fullName>
    </submittedName>
</protein>
<feature type="transmembrane region" description="Helical" evidence="7">
    <location>
        <begin position="423"/>
        <end position="442"/>
    </location>
</feature>
<organism evidence="9 10">
    <name type="scientific">Eumeta variegata</name>
    <name type="common">Bagworm moth</name>
    <name type="synonym">Eumeta japonica</name>
    <dbReference type="NCBI Taxonomy" id="151549"/>
    <lineage>
        <taxon>Eukaryota</taxon>
        <taxon>Metazoa</taxon>
        <taxon>Ecdysozoa</taxon>
        <taxon>Arthropoda</taxon>
        <taxon>Hexapoda</taxon>
        <taxon>Insecta</taxon>
        <taxon>Pterygota</taxon>
        <taxon>Neoptera</taxon>
        <taxon>Endopterygota</taxon>
        <taxon>Lepidoptera</taxon>
        <taxon>Glossata</taxon>
        <taxon>Ditrysia</taxon>
        <taxon>Tineoidea</taxon>
        <taxon>Psychidae</taxon>
        <taxon>Oiketicinae</taxon>
        <taxon>Eumeta</taxon>
    </lineage>
</organism>
<dbReference type="InterPro" id="IPR020846">
    <property type="entry name" value="MFS_dom"/>
</dbReference>
<dbReference type="PANTHER" id="PTHR23511">
    <property type="entry name" value="SYNAPTIC VESICLE GLYCOPROTEIN 2"/>
    <property type="match status" value="1"/>
</dbReference>
<dbReference type="Pfam" id="PF00083">
    <property type="entry name" value="Sugar_tr"/>
    <property type="match status" value="1"/>
</dbReference>
<dbReference type="Gene3D" id="1.20.1250.20">
    <property type="entry name" value="MFS general substrate transporter like domains"/>
    <property type="match status" value="1"/>
</dbReference>
<feature type="transmembrane region" description="Helical" evidence="7">
    <location>
        <begin position="104"/>
        <end position="124"/>
    </location>
</feature>
<dbReference type="InterPro" id="IPR005828">
    <property type="entry name" value="MFS_sugar_transport-like"/>
</dbReference>
<gene>
    <name evidence="9" type="primary">Sv2c</name>
    <name evidence="9" type="ORF">EVAR_40215_1</name>
</gene>
<evidence type="ECO:0000256" key="3">
    <source>
        <dbReference type="ARBA" id="ARBA00022448"/>
    </source>
</evidence>